<keyword evidence="3" id="KW-1185">Reference proteome</keyword>
<dbReference type="Gene3D" id="2.120.10.30">
    <property type="entry name" value="TolB, C-terminal domain"/>
    <property type="match status" value="1"/>
</dbReference>
<dbReference type="RefSeq" id="WP_182170883.1">
    <property type="nucleotide sequence ID" value="NZ_JACFXU010000013.1"/>
</dbReference>
<dbReference type="Pfam" id="PF07676">
    <property type="entry name" value="PD40"/>
    <property type="match status" value="1"/>
</dbReference>
<dbReference type="SUPFAM" id="SSF82171">
    <property type="entry name" value="DPP6 N-terminal domain-like"/>
    <property type="match status" value="1"/>
</dbReference>
<comment type="caution">
    <text evidence="2">The sequence shown here is derived from an EMBL/GenBank/DDBJ whole genome shotgun (WGS) entry which is preliminary data.</text>
</comment>
<dbReference type="AlphaFoldDB" id="A0A7W2TVK7"/>
<dbReference type="Pfam" id="PF18582">
    <property type="entry name" value="HZS_alpha"/>
    <property type="match status" value="1"/>
</dbReference>
<dbReference type="Proteomes" id="UP000539350">
    <property type="component" value="Unassembled WGS sequence"/>
</dbReference>
<gene>
    <name evidence="2" type="ORF">H2508_06155</name>
</gene>
<evidence type="ECO:0000313" key="3">
    <source>
        <dbReference type="Proteomes" id="UP000539350"/>
    </source>
</evidence>
<dbReference type="EMBL" id="JACFXU010000013">
    <property type="protein sequence ID" value="MBA6412693.1"/>
    <property type="molecule type" value="Genomic_DNA"/>
</dbReference>
<dbReference type="InterPro" id="IPR040698">
    <property type="entry name" value="HZS_alpha_mid"/>
</dbReference>
<evidence type="ECO:0000259" key="1">
    <source>
        <dbReference type="Pfam" id="PF18582"/>
    </source>
</evidence>
<sequence length="593" mass="66136">MDISPAWLPDGRIMFASDRQGGREPFLDRISPNNRPDPQLYIADADATSAVNITPHEVSSAMHPYVLRSGRIVYGSQWLSHNLAYIHTNGGINWPGTQDNMWVVMDIDSRGGDMNALLGAHRTSLKTSTGRRKTMKALHFLGQRANGDICVANYYRGNNLGLGDVLCWPPEPNGIEGQLPRFLPRNIYNVADWSVSNDQASRRVNGIYQGKIGYPEGADNNQLLLTLGRGYCTQVSGSLKSFQEDVAEQPNKLACDTGIYLTTQIPSKSIDDLAKVVDRAEWHEFGARVIAPRQVEQPPVLDTSDGSCQLASSNAADSETAPYKAYRFNHNYAVSANNGGEIDGLAQSELAGIRFWEVLPNSPTKTFTNISGNRLRDLGLVPLLADKSFKVALPCDTAFIMAGIDAKGRVIKRDQVPQSLRPGEKRVCSGCHLHSRKGRHYEKSLAFGSEAIPLLTARPVPTYERYIKPIFERHCITCHVSDVPLMDYDKLVWDPFQASIPEDRRIQVSNSNNPRRKYGLQRPYTSKYINSMFARESLLYWKAANQRSDGRTDQTYANDIDFGPSHPTDITEDELRILAHWIDSGATRIKPKD</sequence>
<protein>
    <submittedName>
        <fullName evidence="2">PD40 domain-containing protein</fullName>
    </submittedName>
</protein>
<organism evidence="2 3">
    <name type="scientific">Sediminihaliea albiluteola</name>
    <dbReference type="NCBI Taxonomy" id="2758564"/>
    <lineage>
        <taxon>Bacteria</taxon>
        <taxon>Pseudomonadati</taxon>
        <taxon>Pseudomonadota</taxon>
        <taxon>Gammaproteobacteria</taxon>
        <taxon>Cellvibrionales</taxon>
        <taxon>Halieaceae</taxon>
        <taxon>Sediminihaliea</taxon>
    </lineage>
</organism>
<name>A0A7W2TVK7_9GAMM</name>
<dbReference type="InterPro" id="IPR011042">
    <property type="entry name" value="6-blade_b-propeller_TolB-like"/>
</dbReference>
<feature type="domain" description="Hydrazine synthase alpha subunit middle" evidence="1">
    <location>
        <begin position="366"/>
        <end position="432"/>
    </location>
</feature>
<evidence type="ECO:0000313" key="2">
    <source>
        <dbReference type="EMBL" id="MBA6412693.1"/>
    </source>
</evidence>
<dbReference type="InterPro" id="IPR011659">
    <property type="entry name" value="WD40"/>
</dbReference>
<reference evidence="2 3" key="1">
    <citation type="submission" date="2020-07" db="EMBL/GenBank/DDBJ databases">
        <title>Halieaceae bacterium, F7430, whole genome shotgun sequencing project.</title>
        <authorList>
            <person name="Jiang S."/>
            <person name="Liu Z.W."/>
            <person name="Du Z.J."/>
        </authorList>
    </citation>
    <scope>NUCLEOTIDE SEQUENCE [LARGE SCALE GENOMIC DNA]</scope>
    <source>
        <strain evidence="2 3">F7430</strain>
    </source>
</reference>
<accession>A0A7W2TVK7</accession>
<proteinExistence type="predicted"/>